<dbReference type="Pfam" id="PF11617">
    <property type="entry name" value="Cu-binding_MopE"/>
    <property type="match status" value="11"/>
</dbReference>
<evidence type="ECO:0000256" key="2">
    <source>
        <dbReference type="SAM" id="SignalP"/>
    </source>
</evidence>
<dbReference type="Gene3D" id="3.40.50.410">
    <property type="entry name" value="von Willebrand factor, type A domain"/>
    <property type="match status" value="1"/>
</dbReference>
<keyword evidence="2" id="KW-0732">Signal</keyword>
<feature type="compositionally biased region" description="Gly residues" evidence="1">
    <location>
        <begin position="1239"/>
        <end position="1250"/>
    </location>
</feature>
<proteinExistence type="predicted"/>
<dbReference type="KEGG" id="ccro:CMC5_039140"/>
<evidence type="ECO:0000256" key="1">
    <source>
        <dbReference type="SAM" id="MobiDB-lite"/>
    </source>
</evidence>
<organism evidence="3 4">
    <name type="scientific">Chondromyces crocatus</name>
    <dbReference type="NCBI Taxonomy" id="52"/>
    <lineage>
        <taxon>Bacteria</taxon>
        <taxon>Pseudomonadati</taxon>
        <taxon>Myxococcota</taxon>
        <taxon>Polyangia</taxon>
        <taxon>Polyangiales</taxon>
        <taxon>Polyangiaceae</taxon>
        <taxon>Chondromyces</taxon>
    </lineage>
</organism>
<feature type="chain" id="PRO_5005459422" description="VWFA domain-containing protein" evidence="2">
    <location>
        <begin position="23"/>
        <end position="1302"/>
    </location>
</feature>
<feature type="region of interest" description="Disordered" evidence="1">
    <location>
        <begin position="1218"/>
        <end position="1250"/>
    </location>
</feature>
<evidence type="ECO:0000313" key="3">
    <source>
        <dbReference type="EMBL" id="AKT39763.1"/>
    </source>
</evidence>
<feature type="signal peptide" evidence="2">
    <location>
        <begin position="1"/>
        <end position="22"/>
    </location>
</feature>
<dbReference type="PATRIC" id="fig|52.7.peg.4308"/>
<dbReference type="RefSeq" id="WP_050431798.1">
    <property type="nucleotide sequence ID" value="NZ_CP012159.1"/>
</dbReference>
<dbReference type="InterPro" id="IPR021655">
    <property type="entry name" value="Put_metal-bd"/>
</dbReference>
<feature type="compositionally biased region" description="Gly residues" evidence="1">
    <location>
        <begin position="1218"/>
        <end position="1231"/>
    </location>
</feature>
<dbReference type="InterPro" id="IPR024038">
    <property type="entry name" value="MYXO-CTERM"/>
</dbReference>
<dbReference type="EMBL" id="CP012159">
    <property type="protein sequence ID" value="AKT39763.1"/>
    <property type="molecule type" value="Genomic_DNA"/>
</dbReference>
<protein>
    <recommendedName>
        <fullName evidence="5">VWFA domain-containing protein</fullName>
    </recommendedName>
</protein>
<sequence length="1302" mass="130605">MTVALAGVASALTALVSSPAHAQYDCSSPNPAHWPPPAKPYFMLAMDTSGSMTITVNGNNSCAYPNDRLGHGRCAIRKTVQAFSGQANFGLATFARRMLTCTGNQSPCQFINPNPFTHLCTYADLPNNSGGDQGNPNNGAGLTCDSGCGWEPTPGAPNSSTRRGANILVPLPQDIGLNPPSNVADLLAYVDNDCSDNRELFATGCTPLNGILRGLHTYYQDQWQLPPSGPPTYPSPLTSTANGERGCRSVNVILVTDGGETCDQPADAVAAAAALYNGFTKDGIFWRVRTFVIDFGDAGDAANQIANAGGTFSAQRATNEAQLSIALSNIISGSVAPEVCDNVDNNCNGCIDEGYRHYCNVKPAGQCCAWATPAQRTTCLNNYTASITSANPGGNLALLPCTTVPQSQNPITGLCYNPGEICDEADNNCQFGVDEGMLKCGSPLQCPSPEVCDGRDNDCDGAIDEGLNGCNLCVPSVEVCDGCDNDCDGIADNGIAPVACGLASPPNCAGTASCTPQAVPYPGACVPGGFSQCNNNPQAEICDGIDNNCNGIVDDQVPPTACVPPGAPPGLVFGGTSQCRQGSQPCNGVCQGYVGPSPEICDGIDNDCDGLIDEDVLGVGQSCGIDQAPCQAGTTACVNGVLVCQGGVGPQPEVCDGVDNNCDGAIDNAPLADAPPAGQTGCWNMPGNCCQWPPGSPSVTWCPPAGASCSGNGSLAPPCNRGTLVCSGGGWQCQGGTLPFAEVCDGVDNNCNGQIDEGNIPQVGLPCGSDVGECVPGTLACAGGVLSCVGSVGPQTEICDGLDNDCDGQTDEDALVGGPCQPSYDTTLFPGVRTAAPCMPGVLQCDASGAAVCVGGVGPQPEVCDGIDNDCDGIIDEPGPAPDGITGQGVIGQPCGEAVGTCSQGVYVCLNGSVQCQGGQLPHTELCDCQDNNCDGMVDNPPAGGSLCSAGKECVQGPNGCGCAPPCASGEFPCPPGQRCVEATSSPGGATGHYCVPDLELICGNCATRTVTGAGNHVVCAPAGSAASQCGQVPECVCKGQNGCQEPCFGVVCSPGQQCARIGPHAGQCVTDVSCWSIPCTGGCAEACHDGVCRTNPCVPTSGETAPCPADQACKPSTDWSSAECIPSCVGVSCPDGQACQQGECQVACTPGCTAGQACDTTATPPACVQCPADCASGCCNAAGQCIDCPCSGVICPEGQICREGSCFEGEMSSGVGGSGGSSSNGTGTGGATSTSSGGPNGQGGDEGGVWGLPTGGGGCSCEVGPGAGERRGWGGLAGVGLALAFALRRRRDARGAQEVVR</sequence>
<dbReference type="STRING" id="52.CMC5_039140"/>
<accession>A0A0K1EGQ1</accession>
<keyword evidence="4" id="KW-1185">Reference proteome</keyword>
<reference evidence="3 4" key="1">
    <citation type="submission" date="2015-07" db="EMBL/GenBank/DDBJ databases">
        <title>Genome analysis of myxobacterium Chondromyces crocatus Cm c5 reveals a high potential for natural compound synthesis and the genetic basis for the loss of fruiting body formation.</title>
        <authorList>
            <person name="Zaburannyi N."/>
            <person name="Bunk B."/>
            <person name="Maier J."/>
            <person name="Overmann J."/>
            <person name="Mueller R."/>
        </authorList>
    </citation>
    <scope>NUCLEOTIDE SEQUENCE [LARGE SCALE GENOMIC DNA]</scope>
    <source>
        <strain evidence="3 4">Cm c5</strain>
    </source>
</reference>
<dbReference type="Proteomes" id="UP000067626">
    <property type="component" value="Chromosome"/>
</dbReference>
<dbReference type="InterPro" id="IPR036465">
    <property type="entry name" value="vWFA_dom_sf"/>
</dbReference>
<dbReference type="NCBIfam" id="TIGR03901">
    <property type="entry name" value="MYXO-CTERM"/>
    <property type="match status" value="1"/>
</dbReference>
<evidence type="ECO:0008006" key="5">
    <source>
        <dbReference type="Google" id="ProtNLM"/>
    </source>
</evidence>
<name>A0A0K1EGQ1_CHOCO</name>
<gene>
    <name evidence="3" type="ORF">CMC5_039140</name>
</gene>
<dbReference type="SUPFAM" id="SSF53300">
    <property type="entry name" value="vWA-like"/>
    <property type="match status" value="1"/>
</dbReference>
<evidence type="ECO:0000313" key="4">
    <source>
        <dbReference type="Proteomes" id="UP000067626"/>
    </source>
</evidence>